<evidence type="ECO:0000313" key="2">
    <source>
        <dbReference type="Proteomes" id="UP000054776"/>
    </source>
</evidence>
<reference evidence="1 2" key="1">
    <citation type="submission" date="2015-01" db="EMBL/GenBank/DDBJ databases">
        <title>Evolution of Trichinella species and genotypes.</title>
        <authorList>
            <person name="Korhonen P.K."/>
            <person name="Edoardo P."/>
            <person name="Giuseppe L.R."/>
            <person name="Gasser R.B."/>
        </authorList>
    </citation>
    <scope>NUCLEOTIDE SEQUENCE [LARGE SCALE GENOMIC DNA]</scope>
    <source>
        <strain evidence="1">ISS3</strain>
    </source>
</reference>
<accession>A0A0V1B2D9</accession>
<dbReference type="AlphaFoldDB" id="A0A0V1B2D9"/>
<keyword evidence="2" id="KW-1185">Reference proteome</keyword>
<sequence length="145" mass="16628">MDYDFSVRFTRSGRVIQKPIVLHDADISDPETVRSISSLSAELMSEDKELEPFSKTEYTWIKKAVRYISFSNVLLVNEYLHVQKHNLVLDISLLSGLIFMPPYVAPTFKQTNLNWKPFLNIPCTSLLSSDVMPSQIQSAETDSRR</sequence>
<dbReference type="InParanoid" id="A0A0V1B2D9"/>
<proteinExistence type="predicted"/>
<dbReference type="EMBL" id="JYDH01000125">
    <property type="protein sequence ID" value="KRY31129.1"/>
    <property type="molecule type" value="Genomic_DNA"/>
</dbReference>
<dbReference type="Proteomes" id="UP000054776">
    <property type="component" value="Unassembled WGS sequence"/>
</dbReference>
<protein>
    <submittedName>
        <fullName evidence="1">Uncharacterized protein</fullName>
    </submittedName>
</protein>
<evidence type="ECO:0000313" key="1">
    <source>
        <dbReference type="EMBL" id="KRY31129.1"/>
    </source>
</evidence>
<gene>
    <name evidence="1" type="ORF">T01_10761</name>
</gene>
<organism evidence="1 2">
    <name type="scientific">Trichinella spiralis</name>
    <name type="common">Trichina worm</name>
    <dbReference type="NCBI Taxonomy" id="6334"/>
    <lineage>
        <taxon>Eukaryota</taxon>
        <taxon>Metazoa</taxon>
        <taxon>Ecdysozoa</taxon>
        <taxon>Nematoda</taxon>
        <taxon>Enoplea</taxon>
        <taxon>Dorylaimia</taxon>
        <taxon>Trichinellida</taxon>
        <taxon>Trichinellidae</taxon>
        <taxon>Trichinella</taxon>
    </lineage>
</organism>
<name>A0A0V1B2D9_TRISP</name>
<comment type="caution">
    <text evidence="1">The sequence shown here is derived from an EMBL/GenBank/DDBJ whole genome shotgun (WGS) entry which is preliminary data.</text>
</comment>